<evidence type="ECO:0000313" key="3">
    <source>
        <dbReference type="Proteomes" id="UP000663845"/>
    </source>
</evidence>
<evidence type="ECO:0000256" key="1">
    <source>
        <dbReference type="SAM" id="Phobius"/>
    </source>
</evidence>
<accession>A0A815PLE0</accession>
<dbReference type="EMBL" id="CAJNOG010001522">
    <property type="protein sequence ID" value="CAF1450964.1"/>
    <property type="molecule type" value="Genomic_DNA"/>
</dbReference>
<keyword evidence="1" id="KW-0812">Transmembrane</keyword>
<evidence type="ECO:0000313" key="2">
    <source>
        <dbReference type="EMBL" id="CAF1450964.1"/>
    </source>
</evidence>
<dbReference type="AlphaFoldDB" id="A0A815PLE0"/>
<feature type="transmembrane region" description="Helical" evidence="1">
    <location>
        <begin position="240"/>
        <end position="258"/>
    </location>
</feature>
<reference evidence="2" key="1">
    <citation type="submission" date="2021-02" db="EMBL/GenBank/DDBJ databases">
        <authorList>
            <person name="Nowell W R."/>
        </authorList>
    </citation>
    <scope>NUCLEOTIDE SEQUENCE</scope>
</reference>
<name>A0A815PLE0_9BILA</name>
<dbReference type="InterPro" id="IPR007877">
    <property type="entry name" value="DUF707"/>
</dbReference>
<keyword evidence="1" id="KW-1133">Transmembrane helix</keyword>
<keyword evidence="1" id="KW-0472">Membrane</keyword>
<dbReference type="Pfam" id="PF05212">
    <property type="entry name" value="DUF707"/>
    <property type="match status" value="1"/>
</dbReference>
<gene>
    <name evidence="2" type="ORF">JYZ213_LOCUS40684</name>
</gene>
<sequence length="561" mass="65171">MISNRFINEQVCELRDVNHSPIYSYQQLPILALEEIVEKILRYHANENFGRRIIGSINLWSQFFYNKNASAYTPEENDTNRLTIERFTFSARNRHKSGRGKYLYRPRFVQYLSIHHQIVGLSKEQPSEKHITLAHYVSMSRLRTMPGCGSNETVEDTGIRNRFVNRNKTTFNDSKQCRIILRERSGRLGNHLFIFASAYGLSLQHSCRLYLDDKMLTNIVTTIKPARNVLTTLLVTHKKMLIFICIALVISFCIMYQYSHDFNNSNFLSKTDEVLGISQILHLNQFSDGSMSLEGDTDCNLDKKTNCYKVNKSLVVTFWRESSRDKWLAKNILKVFDEKHFVRIIMVHDDSSWSSYPNKDRFIWIHVNAQKKFWYIKRFLTPTILRAYKYIWILDDDVEVLFQPLQYECVATKLNIHLSAPGRLNGVDYHGITRTDKNFTEKIGRWTDFVEIGPIVVGNSLAWECIWKFLSPFVGLGYGLDLVWCRLMAHNCKISNATVQTTCAIFDVFEHNHLSNNIATGAAGSKEIPAYNQYYNDFYTKKVIFGPLANNLTAYLSCTKN</sequence>
<dbReference type="PANTHER" id="PTHR31210:SF38">
    <property type="entry name" value="LYSINE KETOGLUTARATE REDUCTASE TRANS-SPLICING RELATED 1"/>
    <property type="match status" value="1"/>
</dbReference>
<dbReference type="Proteomes" id="UP000663845">
    <property type="component" value="Unassembled WGS sequence"/>
</dbReference>
<proteinExistence type="predicted"/>
<organism evidence="2 3">
    <name type="scientific">Adineta steineri</name>
    <dbReference type="NCBI Taxonomy" id="433720"/>
    <lineage>
        <taxon>Eukaryota</taxon>
        <taxon>Metazoa</taxon>
        <taxon>Spiralia</taxon>
        <taxon>Gnathifera</taxon>
        <taxon>Rotifera</taxon>
        <taxon>Eurotatoria</taxon>
        <taxon>Bdelloidea</taxon>
        <taxon>Adinetida</taxon>
        <taxon>Adinetidae</taxon>
        <taxon>Adineta</taxon>
    </lineage>
</organism>
<comment type="caution">
    <text evidence="2">The sequence shown here is derived from an EMBL/GenBank/DDBJ whole genome shotgun (WGS) entry which is preliminary data.</text>
</comment>
<dbReference type="PANTHER" id="PTHR31210">
    <property type="entry name" value="OS06G0731900 PROTEIN"/>
    <property type="match status" value="1"/>
</dbReference>
<protein>
    <submittedName>
        <fullName evidence="2">Uncharacterized protein</fullName>
    </submittedName>
</protein>